<reference evidence="2" key="1">
    <citation type="journal article" date="2006" name="Science">
        <title>Ancient noncoding elements conserved in the human genome.</title>
        <authorList>
            <person name="Venkatesh B."/>
            <person name="Kirkness E.F."/>
            <person name="Loh Y.H."/>
            <person name="Halpern A.L."/>
            <person name="Lee A.P."/>
            <person name="Johnson J."/>
            <person name="Dandona N."/>
            <person name="Viswanathan L.D."/>
            <person name="Tay A."/>
            <person name="Venter J.C."/>
            <person name="Strausberg R.L."/>
            <person name="Brenner S."/>
        </authorList>
    </citation>
    <scope>NUCLEOTIDE SEQUENCE [LARGE SCALE GENOMIC DNA]</scope>
</reference>
<dbReference type="Proteomes" id="UP000314986">
    <property type="component" value="Unassembled WGS sequence"/>
</dbReference>
<reference evidence="1" key="5">
    <citation type="submission" date="2025-09" db="UniProtKB">
        <authorList>
            <consortium name="Ensembl"/>
        </authorList>
    </citation>
    <scope>IDENTIFICATION</scope>
</reference>
<reference evidence="2" key="3">
    <citation type="journal article" date="2014" name="Nature">
        <title>Elephant shark genome provides unique insights into gnathostome evolution.</title>
        <authorList>
            <consortium name="International Elephant Shark Genome Sequencing Consortium"/>
            <person name="Venkatesh B."/>
            <person name="Lee A.P."/>
            <person name="Ravi V."/>
            <person name="Maurya A.K."/>
            <person name="Lian M.M."/>
            <person name="Swann J.B."/>
            <person name="Ohta Y."/>
            <person name="Flajnik M.F."/>
            <person name="Sutoh Y."/>
            <person name="Kasahara M."/>
            <person name="Hoon S."/>
            <person name="Gangu V."/>
            <person name="Roy S.W."/>
            <person name="Irimia M."/>
            <person name="Korzh V."/>
            <person name="Kondrychyn I."/>
            <person name="Lim Z.W."/>
            <person name="Tay B.H."/>
            <person name="Tohari S."/>
            <person name="Kong K.W."/>
            <person name="Ho S."/>
            <person name="Lorente-Galdos B."/>
            <person name="Quilez J."/>
            <person name="Marques-Bonet T."/>
            <person name="Raney B.J."/>
            <person name="Ingham P.W."/>
            <person name="Tay A."/>
            <person name="Hillier L.W."/>
            <person name="Minx P."/>
            <person name="Boehm T."/>
            <person name="Wilson R.K."/>
            <person name="Brenner S."/>
            <person name="Warren W.C."/>
        </authorList>
    </citation>
    <scope>NUCLEOTIDE SEQUENCE [LARGE SCALE GENOMIC DNA]</scope>
</reference>
<evidence type="ECO:0000313" key="1">
    <source>
        <dbReference type="Ensembl" id="ENSCMIP00000048637.1"/>
    </source>
</evidence>
<dbReference type="AlphaFoldDB" id="A0A4W3K032"/>
<reference evidence="1" key="4">
    <citation type="submission" date="2025-08" db="UniProtKB">
        <authorList>
            <consortium name="Ensembl"/>
        </authorList>
    </citation>
    <scope>IDENTIFICATION</scope>
</reference>
<protein>
    <submittedName>
        <fullName evidence="1">Uncharacterized protein</fullName>
    </submittedName>
</protein>
<accession>A0A4W3K032</accession>
<sequence length="104" mass="11505">KHFKTKCVRVCEVISLMPPPHTYTHTHTPSLFLEIAAVLLEGQLCIKNTSWVSVLRLPPILRVINDWNRLLGGLWNGIPESGGRMAESLIAYGGAGDTRQASVR</sequence>
<name>A0A4W3K032_CALMI</name>
<evidence type="ECO:0000313" key="2">
    <source>
        <dbReference type="Proteomes" id="UP000314986"/>
    </source>
</evidence>
<organism evidence="1 2">
    <name type="scientific">Callorhinchus milii</name>
    <name type="common">Ghost shark</name>
    <dbReference type="NCBI Taxonomy" id="7868"/>
    <lineage>
        <taxon>Eukaryota</taxon>
        <taxon>Metazoa</taxon>
        <taxon>Chordata</taxon>
        <taxon>Craniata</taxon>
        <taxon>Vertebrata</taxon>
        <taxon>Chondrichthyes</taxon>
        <taxon>Holocephali</taxon>
        <taxon>Chimaeriformes</taxon>
        <taxon>Callorhinchidae</taxon>
        <taxon>Callorhinchus</taxon>
    </lineage>
</organism>
<reference evidence="2" key="2">
    <citation type="journal article" date="2007" name="PLoS Biol.">
        <title>Survey sequencing and comparative analysis of the elephant shark (Callorhinchus milii) genome.</title>
        <authorList>
            <person name="Venkatesh B."/>
            <person name="Kirkness E.F."/>
            <person name="Loh Y.H."/>
            <person name="Halpern A.L."/>
            <person name="Lee A.P."/>
            <person name="Johnson J."/>
            <person name="Dandona N."/>
            <person name="Viswanathan L.D."/>
            <person name="Tay A."/>
            <person name="Venter J.C."/>
            <person name="Strausberg R.L."/>
            <person name="Brenner S."/>
        </authorList>
    </citation>
    <scope>NUCLEOTIDE SEQUENCE [LARGE SCALE GENOMIC DNA]</scope>
</reference>
<proteinExistence type="predicted"/>
<dbReference type="Ensembl" id="ENSCMIT00000049313.1">
    <property type="protein sequence ID" value="ENSCMIP00000048637.1"/>
    <property type="gene ID" value="ENSCMIG00000019880.1"/>
</dbReference>
<keyword evidence="2" id="KW-1185">Reference proteome</keyword>
<dbReference type="InParanoid" id="A0A4W3K032"/>